<feature type="domain" description="Centromere/kinetochore protein zw10 middle" evidence="2">
    <location>
        <begin position="220"/>
        <end position="391"/>
    </location>
</feature>
<gene>
    <name evidence="4" type="ORF">MGYG_04669</name>
</gene>
<dbReference type="GO" id="GO:0006888">
    <property type="term" value="P:endoplasmic reticulum to Golgi vesicle-mediated transport"/>
    <property type="evidence" value="ECO:0007669"/>
    <property type="project" value="TreeGrafter"/>
</dbReference>
<feature type="compositionally biased region" description="Basic and acidic residues" evidence="1">
    <location>
        <begin position="476"/>
        <end position="489"/>
    </location>
</feature>
<dbReference type="GO" id="GO:0005737">
    <property type="term" value="C:cytoplasm"/>
    <property type="evidence" value="ECO:0007669"/>
    <property type="project" value="GOC"/>
</dbReference>
<evidence type="ECO:0000256" key="1">
    <source>
        <dbReference type="SAM" id="MobiDB-lite"/>
    </source>
</evidence>
<dbReference type="PANTHER" id="PTHR12205">
    <property type="entry name" value="CENTROMERE/KINETOCHORE PROTEIN ZW10"/>
    <property type="match status" value="1"/>
</dbReference>
<dbReference type="Proteomes" id="UP000002669">
    <property type="component" value="Unassembled WGS sequence"/>
</dbReference>
<organism evidence="5">
    <name type="scientific">Arthroderma gypseum (strain ATCC MYA-4604 / CBS 118893)</name>
    <name type="common">Microsporum gypseum</name>
    <dbReference type="NCBI Taxonomy" id="535722"/>
    <lineage>
        <taxon>Eukaryota</taxon>
        <taxon>Fungi</taxon>
        <taxon>Dikarya</taxon>
        <taxon>Ascomycota</taxon>
        <taxon>Pezizomycotina</taxon>
        <taxon>Eurotiomycetes</taxon>
        <taxon>Eurotiomycetidae</taxon>
        <taxon>Onygenales</taxon>
        <taxon>Arthrodermataceae</taxon>
        <taxon>Nannizzia</taxon>
    </lineage>
</organism>
<keyword evidence="5" id="KW-1185">Reference proteome</keyword>
<feature type="compositionally biased region" description="Acidic residues" evidence="1">
    <location>
        <begin position="454"/>
        <end position="475"/>
    </location>
</feature>
<feature type="compositionally biased region" description="Acidic residues" evidence="1">
    <location>
        <begin position="490"/>
        <end position="506"/>
    </location>
</feature>
<name>E4UW59_ARTGP</name>
<dbReference type="Gene3D" id="1.10.357.150">
    <property type="match status" value="1"/>
</dbReference>
<dbReference type="InParanoid" id="E4UW59"/>
<dbReference type="Pfam" id="PF22766">
    <property type="entry name" value="ZW10_C2"/>
    <property type="match status" value="1"/>
</dbReference>
<dbReference type="RefSeq" id="XP_003172078.1">
    <property type="nucleotide sequence ID" value="XM_003172030.1"/>
</dbReference>
<feature type="compositionally biased region" description="Basic and acidic residues" evidence="1">
    <location>
        <begin position="507"/>
        <end position="516"/>
    </location>
</feature>
<feature type="compositionally biased region" description="Acidic residues" evidence="1">
    <location>
        <begin position="425"/>
        <end position="441"/>
    </location>
</feature>
<evidence type="ECO:0000313" key="4">
    <source>
        <dbReference type="EMBL" id="EFR01667.1"/>
    </source>
</evidence>
<dbReference type="GeneID" id="10027346"/>
<dbReference type="OMA" id="REVQYSQ"/>
<dbReference type="OrthoDB" id="534815at2759"/>
<dbReference type="Pfam" id="PF20665">
    <property type="entry name" value="Zw10_middle"/>
    <property type="match status" value="1"/>
</dbReference>
<evidence type="ECO:0000313" key="5">
    <source>
        <dbReference type="Proteomes" id="UP000002669"/>
    </source>
</evidence>
<dbReference type="VEuPathDB" id="FungiDB:MGYG_04669"/>
<proteinExistence type="predicted"/>
<feature type="compositionally biased region" description="Polar residues" evidence="1">
    <location>
        <begin position="409"/>
        <end position="424"/>
    </location>
</feature>
<evidence type="ECO:0000259" key="2">
    <source>
        <dbReference type="Pfam" id="PF20665"/>
    </source>
</evidence>
<dbReference type="GO" id="GO:1990423">
    <property type="term" value="C:RZZ complex"/>
    <property type="evidence" value="ECO:0007669"/>
    <property type="project" value="TreeGrafter"/>
</dbReference>
<evidence type="ECO:0008006" key="6">
    <source>
        <dbReference type="Google" id="ProtNLM"/>
    </source>
</evidence>
<dbReference type="GO" id="GO:0007094">
    <property type="term" value="P:mitotic spindle assembly checkpoint signaling"/>
    <property type="evidence" value="ECO:0007669"/>
    <property type="project" value="TreeGrafter"/>
</dbReference>
<dbReference type="InterPro" id="IPR055148">
    <property type="entry name" value="ZW10_C_2"/>
</dbReference>
<feature type="domain" description="ZW10 C-terminal helical" evidence="3">
    <location>
        <begin position="688"/>
        <end position="841"/>
    </location>
</feature>
<dbReference type="STRING" id="535722.E4UW59"/>
<reference evidence="5" key="1">
    <citation type="journal article" date="2012" name="MBio">
        <title>Comparative genome analysis of Trichophyton rubrum and related dermatophytes reveals candidate genes involved in infection.</title>
        <authorList>
            <person name="Martinez D.A."/>
            <person name="Oliver B.G."/>
            <person name="Graeser Y."/>
            <person name="Goldberg J.M."/>
            <person name="Li W."/>
            <person name="Martinez-Rossi N.M."/>
            <person name="Monod M."/>
            <person name="Shelest E."/>
            <person name="Barton R.C."/>
            <person name="Birch E."/>
            <person name="Brakhage A.A."/>
            <person name="Chen Z."/>
            <person name="Gurr S.J."/>
            <person name="Heiman D."/>
            <person name="Heitman J."/>
            <person name="Kosti I."/>
            <person name="Rossi A."/>
            <person name="Saif S."/>
            <person name="Samalova M."/>
            <person name="Saunders C.W."/>
            <person name="Shea T."/>
            <person name="Summerbell R.C."/>
            <person name="Xu J."/>
            <person name="Young S."/>
            <person name="Zeng Q."/>
            <person name="Birren B.W."/>
            <person name="Cuomo C.A."/>
            <person name="White T.C."/>
        </authorList>
    </citation>
    <scope>NUCLEOTIDE SEQUENCE [LARGE SCALE GENOMIC DNA]</scope>
    <source>
        <strain evidence="5">ATCC MYA-4604 / CBS 118893</strain>
    </source>
</reference>
<evidence type="ECO:0000259" key="3">
    <source>
        <dbReference type="Pfam" id="PF22766"/>
    </source>
</evidence>
<protein>
    <recommendedName>
        <fullName evidence="6">Centromere/kinetochore protein zw10</fullName>
    </recommendedName>
</protein>
<feature type="region of interest" description="Disordered" evidence="1">
    <location>
        <begin position="403"/>
        <end position="532"/>
    </location>
</feature>
<dbReference type="eggNOG" id="KOG2163">
    <property type="taxonomic scope" value="Eukaryota"/>
</dbReference>
<dbReference type="InterPro" id="IPR048344">
    <property type="entry name" value="Zw10_middle"/>
</dbReference>
<dbReference type="HOGENOM" id="CLU_006571_0_0_1"/>
<dbReference type="EMBL" id="DS989825">
    <property type="protein sequence ID" value="EFR01667.1"/>
    <property type="molecule type" value="Genomic_DNA"/>
</dbReference>
<dbReference type="AlphaFoldDB" id="E4UW59"/>
<dbReference type="InterPro" id="IPR046362">
    <property type="entry name" value="Zw10/DSL1_C_sf"/>
</dbReference>
<sequence>MPATVSADKVHRALLRFVTDGTFPESESITEAEYPVATLSTGLEQISEARQKVEKEISALSQDKASDVDEWISQAKQLHEDIERSKLTAREIVKNYEKTQAIQNKVEDTAAKVSLLKRETAFTQSLRETLENARVIDRNIDAAQVSCNDNDLEAAIQKLDKVNQDLDQLALPRDSTIITILADKASAVRGSLCATLQRSWSDLVHIDKAGILTIKTKDVSVLDKHLTWLANLRILEPTLVSFQDELLSHVLRRVLSPPRAGPFNLLTSGENYIQLKSQVAKPTILDVMDSVLSIFKFIQNHLPAKVLELVSTTLSTSACHLLISEWMSPAIPVAVEDMNAFEHTLDEVPHFSSSLAELGWHEPPELRSWRNQIPRLWLSRRRAHALDRVRSIVYRDSGEYKKAERVEKQQISQSDCVFQGNSAETEVEDDWNANWEDDNEEGDRHTAETGVTNNEDEDVSAWGLDDDDDDDDDEDKAGPQEDTGVKNGEEGDDDIDDAWGWGEDDANDKLPEEKPSKSANNTQKKKEENKPASVSKEVILREFYTVTKVPDAIVEVIGDQVSDSEHLKQPEYSSSQLSPSAAALLGIPTLVVAMFKAMAPIFYSQKSASSHMYLYNDSIYLAERLRAFSEEHRFSRLAGDIDSIEKFGRLSYGREMHSQRTILTDLLDGCQGFSSCNTQPYLGECERAIKSTVDRVRSVHNEWKSILSHSVLLQSIGSLLSTGINKIILDIEDLGDISDPESQRLAGFCSSVSKLEDLFLPETPEESTGAGDEPIAMTAIYVPNWLKFQYLVNILESSLADIKYLWTEGELKLEFSPDELIDLIKALFADSEHRRKAISEIRSTT</sequence>
<accession>E4UW59</accession>
<dbReference type="PANTHER" id="PTHR12205:SF0">
    <property type="entry name" value="CENTROMERE_KINETOCHORE PROTEIN ZW10 HOMOLOG"/>
    <property type="match status" value="1"/>
</dbReference>